<dbReference type="NCBIfam" id="NF041414">
    <property type="entry name" value="ArsI_CadI_VOC"/>
    <property type="match status" value="1"/>
</dbReference>
<dbReference type="Pfam" id="PF00903">
    <property type="entry name" value="Glyoxalase"/>
    <property type="match status" value="1"/>
</dbReference>
<evidence type="ECO:0000313" key="3">
    <source>
        <dbReference type="Proteomes" id="UP001596013"/>
    </source>
</evidence>
<comment type="caution">
    <text evidence="2">The sequence shown here is derived from an EMBL/GenBank/DDBJ whole genome shotgun (WGS) entry which is preliminary data.</text>
</comment>
<dbReference type="SUPFAM" id="SSF54593">
    <property type="entry name" value="Glyoxalase/Bleomycin resistance protein/Dihydroxybiphenyl dioxygenase"/>
    <property type="match status" value="1"/>
</dbReference>
<organism evidence="2 3">
    <name type="scientific">Rhodanobacter umsongensis</name>
    <dbReference type="NCBI Taxonomy" id="633153"/>
    <lineage>
        <taxon>Bacteria</taxon>
        <taxon>Pseudomonadati</taxon>
        <taxon>Pseudomonadota</taxon>
        <taxon>Gammaproteobacteria</taxon>
        <taxon>Lysobacterales</taxon>
        <taxon>Rhodanobacteraceae</taxon>
        <taxon>Rhodanobacter</taxon>
    </lineage>
</organism>
<dbReference type="InterPro" id="IPR004360">
    <property type="entry name" value="Glyas_Fos-R_dOase_dom"/>
</dbReference>
<protein>
    <submittedName>
        <fullName evidence="2">ArsI/CadI family heavy metal resistance metalloenzyme</fullName>
    </submittedName>
</protein>
<dbReference type="RefSeq" id="WP_377304660.1">
    <property type="nucleotide sequence ID" value="NZ_JBHSMK010000005.1"/>
</dbReference>
<dbReference type="InterPro" id="IPR049789">
    <property type="entry name" value="ArsI/CadI-like"/>
</dbReference>
<evidence type="ECO:0000259" key="1">
    <source>
        <dbReference type="PROSITE" id="PS51819"/>
    </source>
</evidence>
<reference evidence="3" key="1">
    <citation type="journal article" date="2019" name="Int. J. Syst. Evol. Microbiol.">
        <title>The Global Catalogue of Microorganisms (GCM) 10K type strain sequencing project: providing services to taxonomists for standard genome sequencing and annotation.</title>
        <authorList>
            <consortium name="The Broad Institute Genomics Platform"/>
            <consortium name="The Broad Institute Genome Sequencing Center for Infectious Disease"/>
            <person name="Wu L."/>
            <person name="Ma J."/>
        </authorList>
    </citation>
    <scope>NUCLEOTIDE SEQUENCE [LARGE SCALE GENOMIC DNA]</scope>
    <source>
        <strain evidence="3">JCM 17130</strain>
    </source>
</reference>
<accession>A0ABW0JLA4</accession>
<sequence>MKRFHVHVNVDQLDRSIRFYTTLFGAAPSVIKPDYAKWMLDDPRVNFAISQRGRQAGVDHLGMQADDDAELAAIGTRLQAADAVALAEKGTTCCYARSDKFWAEDPQGVRWESFLTHGEATSYTSAPNESGATCCRPATDSKPAASCGPNANCC</sequence>
<dbReference type="EMBL" id="JBHSMK010000005">
    <property type="protein sequence ID" value="MFC5436844.1"/>
    <property type="molecule type" value="Genomic_DNA"/>
</dbReference>
<name>A0ABW0JLA4_9GAMM</name>
<dbReference type="InterPro" id="IPR052393">
    <property type="entry name" value="Cadmium-induced_rsp"/>
</dbReference>
<dbReference type="PANTHER" id="PTHR41294:SF1">
    <property type="entry name" value="CADMIUM-INDUCED PROTEIN CADI"/>
    <property type="match status" value="1"/>
</dbReference>
<dbReference type="InterPro" id="IPR037523">
    <property type="entry name" value="VOC_core"/>
</dbReference>
<dbReference type="Proteomes" id="UP001596013">
    <property type="component" value="Unassembled WGS sequence"/>
</dbReference>
<gene>
    <name evidence="2" type="ORF">ACFPME_09780</name>
</gene>
<dbReference type="Gene3D" id="3.10.180.10">
    <property type="entry name" value="2,3-Dihydroxybiphenyl 1,2-Dioxygenase, domain 1"/>
    <property type="match status" value="1"/>
</dbReference>
<dbReference type="InterPro" id="IPR029068">
    <property type="entry name" value="Glyas_Bleomycin-R_OHBP_Dase"/>
</dbReference>
<evidence type="ECO:0000313" key="2">
    <source>
        <dbReference type="EMBL" id="MFC5436844.1"/>
    </source>
</evidence>
<keyword evidence="3" id="KW-1185">Reference proteome</keyword>
<dbReference type="PROSITE" id="PS51819">
    <property type="entry name" value="VOC"/>
    <property type="match status" value="1"/>
</dbReference>
<proteinExistence type="predicted"/>
<dbReference type="PANTHER" id="PTHR41294">
    <property type="entry name" value="CADMIUM-INDUCED PROTEIN CADI"/>
    <property type="match status" value="1"/>
</dbReference>
<feature type="domain" description="VOC" evidence="1">
    <location>
        <begin position="2"/>
        <end position="116"/>
    </location>
</feature>